<proteinExistence type="predicted"/>
<evidence type="ECO:0000313" key="4">
    <source>
        <dbReference type="Proteomes" id="UP001595904"/>
    </source>
</evidence>
<dbReference type="Proteomes" id="UP001595904">
    <property type="component" value="Unassembled WGS sequence"/>
</dbReference>
<dbReference type="PIRSF" id="PIRSF018266">
    <property type="entry name" value="FecR"/>
    <property type="match status" value="1"/>
</dbReference>
<dbReference type="RefSeq" id="WP_380594488.1">
    <property type="nucleotide sequence ID" value="NZ_JBHSDU010000001.1"/>
</dbReference>
<dbReference type="Pfam" id="PF04773">
    <property type="entry name" value="FecR"/>
    <property type="match status" value="1"/>
</dbReference>
<dbReference type="Gene3D" id="2.60.120.1440">
    <property type="match status" value="1"/>
</dbReference>
<organism evidence="3 4">
    <name type="scientific">Steroidobacter flavus</name>
    <dbReference type="NCBI Taxonomy" id="1842136"/>
    <lineage>
        <taxon>Bacteria</taxon>
        <taxon>Pseudomonadati</taxon>
        <taxon>Pseudomonadota</taxon>
        <taxon>Gammaproteobacteria</taxon>
        <taxon>Steroidobacterales</taxon>
        <taxon>Steroidobacteraceae</taxon>
        <taxon>Steroidobacter</taxon>
    </lineage>
</organism>
<gene>
    <name evidence="3" type="ORF">ACFPN2_02100</name>
</gene>
<dbReference type="InterPro" id="IPR006860">
    <property type="entry name" value="FecR"/>
</dbReference>
<name>A0ABV8SJQ3_9GAMM</name>
<dbReference type="InterPro" id="IPR012373">
    <property type="entry name" value="Ferrdict_sens_TM"/>
</dbReference>
<accession>A0ABV8SJQ3</accession>
<keyword evidence="4" id="KW-1185">Reference proteome</keyword>
<keyword evidence="1" id="KW-0472">Membrane</keyword>
<keyword evidence="1" id="KW-1133">Transmembrane helix</keyword>
<evidence type="ECO:0000256" key="1">
    <source>
        <dbReference type="SAM" id="Phobius"/>
    </source>
</evidence>
<evidence type="ECO:0000313" key="3">
    <source>
        <dbReference type="EMBL" id="MFC4307861.1"/>
    </source>
</evidence>
<evidence type="ECO:0000259" key="2">
    <source>
        <dbReference type="Pfam" id="PF04773"/>
    </source>
</evidence>
<dbReference type="PANTHER" id="PTHR30273:SF2">
    <property type="entry name" value="PROTEIN FECR"/>
    <property type="match status" value="1"/>
</dbReference>
<sequence length="315" mass="34296">MSANTRIKTEQRRNAEAAAWNTRLERGRLRPYEIAKYKVWSADPENMRALSEVQRAWDAVGALAASRSSASAPVSKLRKSRAAWGVAAALACLGVAWVLMPVGPTVTTVVKTQSEARPDYPLPDRSRVSLRPNSRLEFKMDGALRSAVVQHGEIFFDVAKDPRPFRVNVGEGLITALGTRFAVRQVNDVPSVVVEEGSVSVAHGGESKSLEAGQQLIIYPSGKMVVTPVDAKKQLAWAHTVVGFTNKTVAQLAEEFNRHNKVKIEIADARLGSVVFAHASVDLDDPEQFVAVLKTKGNIVVDRSDPKALRVSRGP</sequence>
<protein>
    <submittedName>
        <fullName evidence="3">FecR family protein</fullName>
    </submittedName>
</protein>
<dbReference type="EMBL" id="JBHSDU010000001">
    <property type="protein sequence ID" value="MFC4307861.1"/>
    <property type="molecule type" value="Genomic_DNA"/>
</dbReference>
<reference evidence="4" key="1">
    <citation type="journal article" date="2019" name="Int. J. Syst. Evol. Microbiol.">
        <title>The Global Catalogue of Microorganisms (GCM) 10K type strain sequencing project: providing services to taxonomists for standard genome sequencing and annotation.</title>
        <authorList>
            <consortium name="The Broad Institute Genomics Platform"/>
            <consortium name="The Broad Institute Genome Sequencing Center for Infectious Disease"/>
            <person name="Wu L."/>
            <person name="Ma J."/>
        </authorList>
    </citation>
    <scope>NUCLEOTIDE SEQUENCE [LARGE SCALE GENOMIC DNA]</scope>
    <source>
        <strain evidence="4">CGMCC 1.10759</strain>
    </source>
</reference>
<feature type="domain" description="FecR protein" evidence="2">
    <location>
        <begin position="109"/>
        <end position="199"/>
    </location>
</feature>
<feature type="transmembrane region" description="Helical" evidence="1">
    <location>
        <begin position="82"/>
        <end position="100"/>
    </location>
</feature>
<comment type="caution">
    <text evidence="3">The sequence shown here is derived from an EMBL/GenBank/DDBJ whole genome shotgun (WGS) entry which is preliminary data.</text>
</comment>
<keyword evidence="1" id="KW-0812">Transmembrane</keyword>
<dbReference type="PANTHER" id="PTHR30273">
    <property type="entry name" value="PERIPLASMIC SIGNAL SENSOR AND SIGMA FACTOR ACTIVATOR FECR-RELATED"/>
    <property type="match status" value="1"/>
</dbReference>